<dbReference type="PANTHER" id="PTHR30036:SF7">
    <property type="entry name" value="ABC TRANSPORTER PERIPLASMIC-BINDING PROTEIN YPHF"/>
    <property type="match status" value="1"/>
</dbReference>
<organism evidence="4 5">
    <name type="scientific">Pararhizobium capsulatum DSM 1112</name>
    <dbReference type="NCBI Taxonomy" id="1121113"/>
    <lineage>
        <taxon>Bacteria</taxon>
        <taxon>Pseudomonadati</taxon>
        <taxon>Pseudomonadota</taxon>
        <taxon>Alphaproteobacteria</taxon>
        <taxon>Hyphomicrobiales</taxon>
        <taxon>Rhizobiaceae</taxon>
        <taxon>Rhizobium/Agrobacterium group</taxon>
        <taxon>Pararhizobium</taxon>
    </lineage>
</organism>
<gene>
    <name evidence="4" type="ORF">QO002_005942</name>
</gene>
<dbReference type="RefSeq" id="WP_307236500.1">
    <property type="nucleotide sequence ID" value="NZ_JAUSVF010000004.1"/>
</dbReference>
<dbReference type="Gene3D" id="3.40.50.2300">
    <property type="match status" value="2"/>
</dbReference>
<protein>
    <submittedName>
        <fullName evidence="4">Ribose transport system substrate-binding protein</fullName>
    </submittedName>
</protein>
<comment type="similarity">
    <text evidence="2">Belongs to the bacterial solute-binding protein 2 family.</text>
</comment>
<keyword evidence="5" id="KW-1185">Reference proteome</keyword>
<comment type="subcellular location">
    <subcellularLocation>
        <location evidence="1">Periplasm</location>
    </subcellularLocation>
</comment>
<evidence type="ECO:0000259" key="3">
    <source>
        <dbReference type="Pfam" id="PF13407"/>
    </source>
</evidence>
<dbReference type="SUPFAM" id="SSF53822">
    <property type="entry name" value="Periplasmic binding protein-like I"/>
    <property type="match status" value="1"/>
</dbReference>
<feature type="domain" description="Periplasmic binding protein" evidence="3">
    <location>
        <begin position="66"/>
        <end position="317"/>
    </location>
</feature>
<evidence type="ECO:0000256" key="1">
    <source>
        <dbReference type="ARBA" id="ARBA00004418"/>
    </source>
</evidence>
<dbReference type="Proteomes" id="UP001230207">
    <property type="component" value="Unassembled WGS sequence"/>
</dbReference>
<evidence type="ECO:0000313" key="4">
    <source>
        <dbReference type="EMBL" id="MDQ0323735.1"/>
    </source>
</evidence>
<dbReference type="PANTHER" id="PTHR30036">
    <property type="entry name" value="D-XYLOSE-BINDING PERIPLASMIC PROTEIN"/>
    <property type="match status" value="1"/>
</dbReference>
<name>A0ABU0C238_9HYPH</name>
<dbReference type="EMBL" id="JAUSVF010000004">
    <property type="protein sequence ID" value="MDQ0323735.1"/>
    <property type="molecule type" value="Genomic_DNA"/>
</dbReference>
<comment type="caution">
    <text evidence="4">The sequence shown here is derived from an EMBL/GenBank/DDBJ whole genome shotgun (WGS) entry which is preliminary data.</text>
</comment>
<evidence type="ECO:0000256" key="2">
    <source>
        <dbReference type="ARBA" id="ARBA00007639"/>
    </source>
</evidence>
<reference evidence="4 5" key="1">
    <citation type="submission" date="2023-07" db="EMBL/GenBank/DDBJ databases">
        <title>Genomic Encyclopedia of Type Strains, Phase IV (KMG-IV): sequencing the most valuable type-strain genomes for metagenomic binning, comparative biology and taxonomic classification.</title>
        <authorList>
            <person name="Goeker M."/>
        </authorList>
    </citation>
    <scope>NUCLEOTIDE SEQUENCE [LARGE SCALE GENOMIC DNA]</scope>
    <source>
        <strain evidence="4 5">DSM 1112</strain>
    </source>
</reference>
<dbReference type="InterPro" id="IPR028082">
    <property type="entry name" value="Peripla_BP_I"/>
</dbReference>
<accession>A0ABU0C238</accession>
<dbReference type="InterPro" id="IPR050555">
    <property type="entry name" value="Bact_Solute-Bind_Prot2"/>
</dbReference>
<evidence type="ECO:0000313" key="5">
    <source>
        <dbReference type="Proteomes" id="UP001230207"/>
    </source>
</evidence>
<dbReference type="Pfam" id="PF13407">
    <property type="entry name" value="Peripla_BP_4"/>
    <property type="match status" value="1"/>
</dbReference>
<dbReference type="InterPro" id="IPR025997">
    <property type="entry name" value="SBP_2_dom"/>
</dbReference>
<proteinExistence type="inferred from homology"/>
<sequence length="342" mass="36617">MAGNGRHAVKCRRSGSGRRTIKGREKMKFNHVLAGFVLASALATSTAFAFDQGDLIKPVGKTLSIVFIPKVVHPWYEVVAAGATKAAEELKVEGITVDVVWDSPPQADVADHNRRIETNIGRHPDGLAVSCLDPGTNVQLLGEAVKAGVNLITFDTFCAEDFDFVGHKGDYQDGSDLAEFLAEKIGDEGEVGILAGSLTATNHAARVKGFKETIAKHPNIKVVFEQPDDDDLEKAVNLTENALQANPNLKGIFGANASNPIGAARAVQNAGKAGAITIVGMDDLPETLQFIKDGVIAGVKAQRQWEIGYWAVRYLVAKNQNHTIPHEHATGSQILTKELLGN</sequence>